<dbReference type="CDD" id="cd08272">
    <property type="entry name" value="MDR6"/>
    <property type="match status" value="1"/>
</dbReference>
<keyword evidence="3" id="KW-0963">Cytoplasm</keyword>
<gene>
    <name evidence="7" type="ORF">AVDCRST_MAG56-2450</name>
</gene>
<comment type="subcellular location">
    <subcellularLocation>
        <location evidence="1">Cytoplasm</location>
    </subcellularLocation>
</comment>
<keyword evidence="5" id="KW-0694">RNA-binding</keyword>
<evidence type="ECO:0000256" key="2">
    <source>
        <dbReference type="ARBA" id="ARBA00011881"/>
    </source>
</evidence>
<dbReference type="PROSITE" id="PS01162">
    <property type="entry name" value="QOR_ZETA_CRYSTAL"/>
    <property type="match status" value="1"/>
</dbReference>
<dbReference type="SUPFAM" id="SSF50129">
    <property type="entry name" value="GroES-like"/>
    <property type="match status" value="1"/>
</dbReference>
<dbReference type="GO" id="GO:0003723">
    <property type="term" value="F:RNA binding"/>
    <property type="evidence" value="ECO:0007669"/>
    <property type="project" value="UniProtKB-KW"/>
</dbReference>
<dbReference type="Pfam" id="PF08240">
    <property type="entry name" value="ADH_N"/>
    <property type="match status" value="1"/>
</dbReference>
<evidence type="ECO:0000256" key="1">
    <source>
        <dbReference type="ARBA" id="ARBA00004496"/>
    </source>
</evidence>
<evidence type="ECO:0000313" key="7">
    <source>
        <dbReference type="EMBL" id="CAA9259486.1"/>
    </source>
</evidence>
<accession>A0A6J4IUY1</accession>
<dbReference type="AlphaFoldDB" id="A0A6J4IUY1"/>
<comment type="subunit">
    <text evidence="2">Homotetramer.</text>
</comment>
<dbReference type="SMART" id="SM00829">
    <property type="entry name" value="PKS_ER"/>
    <property type="match status" value="1"/>
</dbReference>
<dbReference type="InterPro" id="IPR020843">
    <property type="entry name" value="ER"/>
</dbReference>
<sequence length="320" mass="34337">MKAIVIHRFGGPEVLQAVQVAEPVVNPSEVLVRVKATSVNPLDYQARRGDYPQEVPLPAIIGYDVAGDVVATGTAVKDFKVGDAVYYSPRIFGGQGSYAEFHAVEESIIALKPANLSYAEAASLPLAAGTAWEMLVTRAQLGIGESILIHGGAGGVGSIAIQLAKAMGATVLTTAKGIHTPRLRDLGADHVIDYRHEDYLSKVDELTQGRGVDVIIDSIGGMTLSESPRVLAQLGRVVTLVDIATPQNLIHAWGKNATYHFVFTRQNRGKLDGITRLVEHGLIKPVIDSSFSLEEIAKAHQRLEGNDRVKDLLGKIVIEL</sequence>
<dbReference type="SUPFAM" id="SSF51735">
    <property type="entry name" value="NAD(P)-binding Rossmann-fold domains"/>
    <property type="match status" value="1"/>
</dbReference>
<evidence type="ECO:0000259" key="6">
    <source>
        <dbReference type="SMART" id="SM00829"/>
    </source>
</evidence>
<dbReference type="GO" id="GO:0016829">
    <property type="term" value="F:lyase activity"/>
    <property type="evidence" value="ECO:0007669"/>
    <property type="project" value="UniProtKB-KW"/>
</dbReference>
<dbReference type="EMBL" id="CADCTQ010000214">
    <property type="protein sequence ID" value="CAA9259486.1"/>
    <property type="molecule type" value="Genomic_DNA"/>
</dbReference>
<dbReference type="PANTHER" id="PTHR44154:SF1">
    <property type="entry name" value="QUINONE OXIDOREDUCTASE"/>
    <property type="match status" value="1"/>
</dbReference>
<dbReference type="InterPro" id="IPR036291">
    <property type="entry name" value="NAD(P)-bd_dom_sf"/>
</dbReference>
<dbReference type="InterPro" id="IPR011032">
    <property type="entry name" value="GroES-like_sf"/>
</dbReference>
<feature type="domain" description="Enoyl reductase (ER)" evidence="6">
    <location>
        <begin position="10"/>
        <end position="318"/>
    </location>
</feature>
<dbReference type="InterPro" id="IPR002364">
    <property type="entry name" value="Quin_OxRdtase/zeta-crystal_CS"/>
</dbReference>
<dbReference type="Gene3D" id="3.90.180.10">
    <property type="entry name" value="Medium-chain alcohol dehydrogenases, catalytic domain"/>
    <property type="match status" value="1"/>
</dbReference>
<keyword evidence="4" id="KW-0521">NADP</keyword>
<protein>
    <submittedName>
        <fullName evidence="7">Bifunctional protein: zinc-containing alcohol dehydrogenase quinone oxidoreductase ( NADPH:quinone reductase) Similar to arginate lyase</fullName>
        <ecNumber evidence="7">1.1.1.-</ecNumber>
    </submittedName>
</protein>
<dbReference type="InterPro" id="IPR013154">
    <property type="entry name" value="ADH-like_N"/>
</dbReference>
<dbReference type="GO" id="GO:0008270">
    <property type="term" value="F:zinc ion binding"/>
    <property type="evidence" value="ECO:0007669"/>
    <property type="project" value="InterPro"/>
</dbReference>
<reference evidence="7" key="1">
    <citation type="submission" date="2020-02" db="EMBL/GenBank/DDBJ databases">
        <authorList>
            <person name="Meier V. D."/>
        </authorList>
    </citation>
    <scope>NUCLEOTIDE SEQUENCE</scope>
    <source>
        <strain evidence="7">AVDCRST_MAG56</strain>
    </source>
</reference>
<dbReference type="Pfam" id="PF13602">
    <property type="entry name" value="ADH_zinc_N_2"/>
    <property type="match status" value="1"/>
</dbReference>
<dbReference type="Gene3D" id="3.40.50.720">
    <property type="entry name" value="NAD(P)-binding Rossmann-like Domain"/>
    <property type="match status" value="1"/>
</dbReference>
<keyword evidence="7" id="KW-0560">Oxidoreductase</keyword>
<evidence type="ECO:0000256" key="3">
    <source>
        <dbReference type="ARBA" id="ARBA00022490"/>
    </source>
</evidence>
<organism evidence="7">
    <name type="scientific">uncultured Cytophagales bacterium</name>
    <dbReference type="NCBI Taxonomy" id="158755"/>
    <lineage>
        <taxon>Bacteria</taxon>
        <taxon>Pseudomonadati</taxon>
        <taxon>Bacteroidota</taxon>
        <taxon>Sphingobacteriia</taxon>
        <taxon>Sphingobacteriales</taxon>
        <taxon>environmental samples</taxon>
    </lineage>
</organism>
<keyword evidence="7" id="KW-0456">Lyase</keyword>
<evidence type="ECO:0000256" key="5">
    <source>
        <dbReference type="ARBA" id="ARBA00022884"/>
    </source>
</evidence>
<proteinExistence type="predicted"/>
<name>A0A6J4IUY1_9SPHI</name>
<dbReference type="PANTHER" id="PTHR44154">
    <property type="entry name" value="QUINONE OXIDOREDUCTASE"/>
    <property type="match status" value="1"/>
</dbReference>
<dbReference type="GO" id="GO:0016491">
    <property type="term" value="F:oxidoreductase activity"/>
    <property type="evidence" value="ECO:0007669"/>
    <property type="project" value="UniProtKB-KW"/>
</dbReference>
<dbReference type="InterPro" id="IPR051603">
    <property type="entry name" value="Zinc-ADH_QOR/CCCR"/>
</dbReference>
<dbReference type="GO" id="GO:0005737">
    <property type="term" value="C:cytoplasm"/>
    <property type="evidence" value="ECO:0007669"/>
    <property type="project" value="UniProtKB-SubCell"/>
</dbReference>
<dbReference type="EC" id="1.1.1.-" evidence="7"/>
<evidence type="ECO:0000256" key="4">
    <source>
        <dbReference type="ARBA" id="ARBA00022857"/>
    </source>
</evidence>